<dbReference type="Proteomes" id="UP000250744">
    <property type="component" value="Unassembled WGS sequence"/>
</dbReference>
<comment type="subcellular location">
    <subcellularLocation>
        <location evidence="1">Cell membrane</location>
        <topology evidence="1">Multi-pass membrane protein</topology>
    </subcellularLocation>
</comment>
<dbReference type="GO" id="GO:0015171">
    <property type="term" value="F:amino acid transmembrane transporter activity"/>
    <property type="evidence" value="ECO:0007669"/>
    <property type="project" value="TreeGrafter"/>
</dbReference>
<evidence type="ECO:0000256" key="4">
    <source>
        <dbReference type="ARBA" id="ARBA00022989"/>
    </source>
</evidence>
<evidence type="ECO:0000256" key="5">
    <source>
        <dbReference type="ARBA" id="ARBA00023136"/>
    </source>
</evidence>
<keyword evidence="3 6" id="KW-0812">Transmembrane</keyword>
<dbReference type="RefSeq" id="WP_112159534.1">
    <property type="nucleotide sequence ID" value="NZ_QKRX01000008.1"/>
</dbReference>
<keyword evidence="2" id="KW-1003">Cell membrane</keyword>
<keyword evidence="8" id="KW-1185">Reference proteome</keyword>
<dbReference type="PANTHER" id="PTHR30086">
    <property type="entry name" value="ARGININE EXPORTER PROTEIN ARGO"/>
    <property type="match status" value="1"/>
</dbReference>
<evidence type="ECO:0000313" key="8">
    <source>
        <dbReference type="Proteomes" id="UP000250744"/>
    </source>
</evidence>
<feature type="transmembrane region" description="Helical" evidence="6">
    <location>
        <begin position="70"/>
        <end position="90"/>
    </location>
</feature>
<dbReference type="Pfam" id="PF01810">
    <property type="entry name" value="LysE"/>
    <property type="match status" value="1"/>
</dbReference>
<dbReference type="InterPro" id="IPR001123">
    <property type="entry name" value="LeuE-type"/>
</dbReference>
<sequence length="206" mass="22454">MILQWSDWLALAGVFILGAMSPGPSLAIIIKHSLYGGRAQGMIAALSHGLGIGLYAALSMLGIASIMVAAPWLITLLQLAGAGFLLYLAFLSLRSALGKSSETLPVEQTSSNHALAWREGFLIAFLNPKVPLFFVALFSQFLSPEQSPLTKVLVASMAMGIDTFWYLLVAFILSNPQSRHFFMKMRQAIDFIFGLLLLFVASRLLF</sequence>
<keyword evidence="5 6" id="KW-0472">Membrane</keyword>
<feature type="transmembrane region" description="Helical" evidence="6">
    <location>
        <begin position="152"/>
        <end position="173"/>
    </location>
</feature>
<organism evidence="7 8">
    <name type="scientific">Nitrincola tibetensis</name>
    <dbReference type="NCBI Taxonomy" id="2219697"/>
    <lineage>
        <taxon>Bacteria</taxon>
        <taxon>Pseudomonadati</taxon>
        <taxon>Pseudomonadota</taxon>
        <taxon>Gammaproteobacteria</taxon>
        <taxon>Oceanospirillales</taxon>
        <taxon>Oceanospirillaceae</taxon>
        <taxon>Nitrincola</taxon>
    </lineage>
</organism>
<dbReference type="PANTHER" id="PTHR30086:SF16">
    <property type="entry name" value="AMINO ACID EFFLUX PERMEASE RHTB FAMILY"/>
    <property type="match status" value="1"/>
</dbReference>
<evidence type="ECO:0000313" key="7">
    <source>
        <dbReference type="EMBL" id="RAU17686.1"/>
    </source>
</evidence>
<dbReference type="EMBL" id="QKRX01000008">
    <property type="protein sequence ID" value="RAU17686.1"/>
    <property type="molecule type" value="Genomic_DNA"/>
</dbReference>
<evidence type="ECO:0000256" key="6">
    <source>
        <dbReference type="SAM" id="Phobius"/>
    </source>
</evidence>
<accession>A0A364NKR5</accession>
<feature type="transmembrane region" description="Helical" evidence="6">
    <location>
        <begin position="120"/>
        <end position="140"/>
    </location>
</feature>
<evidence type="ECO:0008006" key="9">
    <source>
        <dbReference type="Google" id="ProtNLM"/>
    </source>
</evidence>
<evidence type="ECO:0000256" key="3">
    <source>
        <dbReference type="ARBA" id="ARBA00022692"/>
    </source>
</evidence>
<dbReference type="GO" id="GO:0005886">
    <property type="term" value="C:plasma membrane"/>
    <property type="evidence" value="ECO:0007669"/>
    <property type="project" value="UniProtKB-SubCell"/>
</dbReference>
<keyword evidence="4 6" id="KW-1133">Transmembrane helix</keyword>
<dbReference type="AlphaFoldDB" id="A0A364NKR5"/>
<evidence type="ECO:0000256" key="2">
    <source>
        <dbReference type="ARBA" id="ARBA00022475"/>
    </source>
</evidence>
<evidence type="ECO:0000256" key="1">
    <source>
        <dbReference type="ARBA" id="ARBA00004651"/>
    </source>
</evidence>
<dbReference type="OrthoDB" id="581870at2"/>
<protein>
    <recommendedName>
        <fullName evidence="9">LysE family translocator</fullName>
    </recommendedName>
</protein>
<reference evidence="7 8" key="1">
    <citation type="submission" date="2018-06" db="EMBL/GenBank/DDBJ databases">
        <title>Nitrincola tibetense sp. nov., isolated from Lake XuguoCo on Tibetan Plateau.</title>
        <authorList>
            <person name="Xing P."/>
        </authorList>
    </citation>
    <scope>NUCLEOTIDE SEQUENCE [LARGE SCALE GENOMIC DNA]</scope>
    <source>
        <strain evidence="8">xg18</strain>
    </source>
</reference>
<proteinExistence type="predicted"/>
<feature type="transmembrane region" description="Helical" evidence="6">
    <location>
        <begin position="185"/>
        <end position="205"/>
    </location>
</feature>
<feature type="transmembrane region" description="Helical" evidence="6">
    <location>
        <begin position="43"/>
        <end position="63"/>
    </location>
</feature>
<name>A0A364NKR5_9GAMM</name>
<gene>
    <name evidence="7" type="ORF">DN062_11860</name>
</gene>
<comment type="caution">
    <text evidence="7">The sequence shown here is derived from an EMBL/GenBank/DDBJ whole genome shotgun (WGS) entry which is preliminary data.</text>
</comment>